<keyword evidence="3" id="KW-1185">Reference proteome</keyword>
<feature type="chain" id="PRO_5047271198" description="Sel1 repeat family protein" evidence="1">
    <location>
        <begin position="21"/>
        <end position="215"/>
    </location>
</feature>
<comment type="caution">
    <text evidence="2">The sequence shown here is derived from an EMBL/GenBank/DDBJ whole genome shotgun (WGS) entry which is preliminary data.</text>
</comment>
<feature type="signal peptide" evidence="1">
    <location>
        <begin position="1"/>
        <end position="20"/>
    </location>
</feature>
<keyword evidence="1" id="KW-0732">Signal</keyword>
<name>A0ABX9QQ74_9BACT</name>
<dbReference type="SUPFAM" id="SSF81901">
    <property type="entry name" value="HCP-like"/>
    <property type="match status" value="1"/>
</dbReference>
<gene>
    <name evidence="2" type="ORF">D7Y13_06010</name>
</gene>
<dbReference type="Proteomes" id="UP000278907">
    <property type="component" value="Unassembled WGS sequence"/>
</dbReference>
<evidence type="ECO:0008006" key="4">
    <source>
        <dbReference type="Google" id="ProtNLM"/>
    </source>
</evidence>
<organism evidence="2 3">
    <name type="scientific">Corallococcus praedator</name>
    <dbReference type="NCBI Taxonomy" id="2316724"/>
    <lineage>
        <taxon>Bacteria</taxon>
        <taxon>Pseudomonadati</taxon>
        <taxon>Myxococcota</taxon>
        <taxon>Myxococcia</taxon>
        <taxon>Myxococcales</taxon>
        <taxon>Cystobacterineae</taxon>
        <taxon>Myxococcaceae</taxon>
        <taxon>Corallococcus</taxon>
    </lineage>
</organism>
<reference evidence="2 3" key="1">
    <citation type="submission" date="2018-09" db="EMBL/GenBank/DDBJ databases">
        <authorList>
            <person name="Livingstone P.G."/>
            <person name="Whitworth D.E."/>
        </authorList>
    </citation>
    <scope>NUCLEOTIDE SEQUENCE [LARGE SCALE GENOMIC DNA]</scope>
    <source>
        <strain evidence="2 3">CA031B</strain>
    </source>
</reference>
<evidence type="ECO:0000256" key="1">
    <source>
        <dbReference type="SAM" id="SignalP"/>
    </source>
</evidence>
<dbReference type="RefSeq" id="WP_120583185.1">
    <property type="nucleotide sequence ID" value="NZ_RAWI01000028.1"/>
</dbReference>
<evidence type="ECO:0000313" key="3">
    <source>
        <dbReference type="Proteomes" id="UP000278907"/>
    </source>
</evidence>
<proteinExistence type="predicted"/>
<sequence length="215" mass="23525">MLRVVSLALLLLGGAACQRALTPEEDRARALDIVRARASVAEREGCPAEVVPERQAKSGDFSTYCDKRLSWCAHQCFESDVTACYGLAIVLQEDKRTAEWAEPLFYRSCALGLMSGCTNRAAGLQVLPQPDDTVLACTARTYEKTCSRGDPWGCSMHGLDLVQGKSLARDLKKARNVLGRSCKFGPEDPACQAARKLLSQLDAYEKQQGQQPDPK</sequence>
<dbReference type="EMBL" id="RAWI01000028">
    <property type="protein sequence ID" value="RKI14536.1"/>
    <property type="molecule type" value="Genomic_DNA"/>
</dbReference>
<evidence type="ECO:0000313" key="2">
    <source>
        <dbReference type="EMBL" id="RKI14536.1"/>
    </source>
</evidence>
<protein>
    <recommendedName>
        <fullName evidence="4">Sel1 repeat family protein</fullName>
    </recommendedName>
</protein>
<accession>A0ABX9QQ74</accession>
<dbReference type="PROSITE" id="PS51257">
    <property type="entry name" value="PROKAR_LIPOPROTEIN"/>
    <property type="match status" value="1"/>
</dbReference>